<dbReference type="InterPro" id="IPR008662">
    <property type="entry name" value="TOIP1/2"/>
</dbReference>
<gene>
    <name evidence="8" type="primary">LOC117569472</name>
</gene>
<feature type="compositionally biased region" description="Polar residues" evidence="5">
    <location>
        <begin position="16"/>
        <end position="41"/>
    </location>
</feature>
<dbReference type="PANTHER" id="PTHR18843">
    <property type="entry name" value="TORSIN-1A-INTERACTING PROTEIN"/>
    <property type="match status" value="1"/>
</dbReference>
<dbReference type="PANTHER" id="PTHR18843:SF7">
    <property type="entry name" value="LAMINA-ASSOCIATED POLYPEPTIDE 1B ISOFORM 1-RELATED"/>
    <property type="match status" value="1"/>
</dbReference>
<organism evidence="7 8">
    <name type="scientific">Drosophila albomicans</name>
    <name type="common">Fruit fly</name>
    <dbReference type="NCBI Taxonomy" id="7291"/>
    <lineage>
        <taxon>Eukaryota</taxon>
        <taxon>Metazoa</taxon>
        <taxon>Ecdysozoa</taxon>
        <taxon>Arthropoda</taxon>
        <taxon>Hexapoda</taxon>
        <taxon>Insecta</taxon>
        <taxon>Pterygota</taxon>
        <taxon>Neoptera</taxon>
        <taxon>Endopterygota</taxon>
        <taxon>Diptera</taxon>
        <taxon>Brachycera</taxon>
        <taxon>Muscomorpha</taxon>
        <taxon>Ephydroidea</taxon>
        <taxon>Drosophilidae</taxon>
        <taxon>Drosophila</taxon>
    </lineage>
</organism>
<dbReference type="OrthoDB" id="6258998at2759"/>
<keyword evidence="7" id="KW-1185">Reference proteome</keyword>
<evidence type="ECO:0000256" key="2">
    <source>
        <dbReference type="ARBA" id="ARBA00022692"/>
    </source>
</evidence>
<evidence type="ECO:0000256" key="4">
    <source>
        <dbReference type="ARBA" id="ARBA00023136"/>
    </source>
</evidence>
<name>A0A9C6SW06_DROAB</name>
<evidence type="ECO:0000256" key="5">
    <source>
        <dbReference type="SAM" id="MobiDB-lite"/>
    </source>
</evidence>
<feature type="compositionally biased region" description="Basic and acidic residues" evidence="5">
    <location>
        <begin position="1"/>
        <end position="13"/>
    </location>
</feature>
<evidence type="ECO:0000313" key="8">
    <source>
        <dbReference type="RefSeq" id="XP_051860325.1"/>
    </source>
</evidence>
<evidence type="ECO:0000256" key="3">
    <source>
        <dbReference type="ARBA" id="ARBA00022989"/>
    </source>
</evidence>
<evidence type="ECO:0000256" key="1">
    <source>
        <dbReference type="ARBA" id="ARBA00004370"/>
    </source>
</evidence>
<feature type="transmembrane region" description="Helical" evidence="6">
    <location>
        <begin position="122"/>
        <end position="141"/>
    </location>
</feature>
<accession>A0A9C6SW06</accession>
<sequence length="340" mass="37900">MSSRRGIHERQDENNSESPTRSFNQTGNVSSQRANLSSQSAKIPHEASASSEENESESEVEVEDEHKSPTSSAKKVNQPFYTPECATNAVPKHRPQKVEASKTIIQHPPTTVGKDNGVNLKYVLYAIISVLPLLACWQIFIKETPPAPVWKSCNFDALRKQQPLQSPEVWSALKTTNELLLNKLAESPNVFLLLHSDEDRGEKLQKLIGDIALETSKCFDGQQPIEMDLQDFETQDDDDYGYPIEQYKNKLQEGNVFLIVNLNDIPLNAARALHTICDTYSPIAPDVVIFLTLHTDLPIAGGVPSHLAVKTLNKLWDRIPDNELGALITRVTDQVLLLQG</sequence>
<evidence type="ECO:0000256" key="6">
    <source>
        <dbReference type="SAM" id="Phobius"/>
    </source>
</evidence>
<feature type="region of interest" description="Disordered" evidence="5">
    <location>
        <begin position="1"/>
        <end position="111"/>
    </location>
</feature>
<proteinExistence type="predicted"/>
<evidence type="ECO:0000313" key="7">
    <source>
        <dbReference type="Proteomes" id="UP000515160"/>
    </source>
</evidence>
<dbReference type="AlphaFoldDB" id="A0A9C6SW06"/>
<reference evidence="8" key="1">
    <citation type="submission" date="2025-08" db="UniProtKB">
        <authorList>
            <consortium name="RefSeq"/>
        </authorList>
    </citation>
    <scope>IDENTIFICATION</scope>
    <source>
        <strain evidence="8">15112-1751.03</strain>
        <tissue evidence="8">Whole Adult</tissue>
    </source>
</reference>
<dbReference type="GO" id="GO:0016020">
    <property type="term" value="C:membrane"/>
    <property type="evidence" value="ECO:0007669"/>
    <property type="project" value="UniProtKB-SubCell"/>
</dbReference>
<dbReference type="Proteomes" id="UP000515160">
    <property type="component" value="Chromosome 3"/>
</dbReference>
<keyword evidence="2 6" id="KW-0812">Transmembrane</keyword>
<dbReference type="GO" id="GO:0061024">
    <property type="term" value="P:membrane organization"/>
    <property type="evidence" value="ECO:0007669"/>
    <property type="project" value="TreeGrafter"/>
</dbReference>
<protein>
    <submittedName>
        <fullName evidence="8">Uncharacterized protein LOC117569472 isoform X2</fullName>
    </submittedName>
</protein>
<dbReference type="CTD" id="40158"/>
<dbReference type="InterPro" id="IPR038599">
    <property type="entry name" value="LAP1C-like_C_sf"/>
</dbReference>
<feature type="compositionally biased region" description="Acidic residues" evidence="5">
    <location>
        <begin position="52"/>
        <end position="63"/>
    </location>
</feature>
<dbReference type="RefSeq" id="XP_051860325.1">
    <property type="nucleotide sequence ID" value="XM_052004365.1"/>
</dbReference>
<keyword evidence="3 6" id="KW-1133">Transmembrane helix</keyword>
<dbReference type="Gene3D" id="3.40.50.12190">
    <property type="match status" value="1"/>
</dbReference>
<dbReference type="GO" id="GO:0001671">
    <property type="term" value="F:ATPase activator activity"/>
    <property type="evidence" value="ECO:0007669"/>
    <property type="project" value="InterPro"/>
</dbReference>
<dbReference type="GeneID" id="117569472"/>
<comment type="subcellular location">
    <subcellularLocation>
        <location evidence="1">Membrane</location>
    </subcellularLocation>
</comment>
<keyword evidence="4 6" id="KW-0472">Membrane</keyword>